<reference evidence="1" key="1">
    <citation type="thesis" date="2020" institute="ProQuest LLC" country="789 East Eisenhower Parkway, Ann Arbor, MI, USA">
        <title>Comparative Genomics and Chromosome Evolution.</title>
        <authorList>
            <person name="Mudd A.B."/>
        </authorList>
    </citation>
    <scope>NUCLEOTIDE SEQUENCE</scope>
    <source>
        <strain evidence="1">237g6f4</strain>
        <tissue evidence="1">Blood</tissue>
    </source>
</reference>
<organism evidence="1 2">
    <name type="scientific">Engystomops pustulosus</name>
    <name type="common">Tungara frog</name>
    <name type="synonym">Physalaemus pustulosus</name>
    <dbReference type="NCBI Taxonomy" id="76066"/>
    <lineage>
        <taxon>Eukaryota</taxon>
        <taxon>Metazoa</taxon>
        <taxon>Chordata</taxon>
        <taxon>Craniata</taxon>
        <taxon>Vertebrata</taxon>
        <taxon>Euteleostomi</taxon>
        <taxon>Amphibia</taxon>
        <taxon>Batrachia</taxon>
        <taxon>Anura</taxon>
        <taxon>Neobatrachia</taxon>
        <taxon>Hyloidea</taxon>
        <taxon>Leptodactylidae</taxon>
        <taxon>Leiuperinae</taxon>
        <taxon>Engystomops</taxon>
    </lineage>
</organism>
<keyword evidence="2" id="KW-1185">Reference proteome</keyword>
<protein>
    <submittedName>
        <fullName evidence="1">Uncharacterized protein</fullName>
    </submittedName>
</protein>
<comment type="caution">
    <text evidence="1">The sequence shown here is derived from an EMBL/GenBank/DDBJ whole genome shotgun (WGS) entry which is preliminary data.</text>
</comment>
<gene>
    <name evidence="1" type="ORF">GDO81_027452</name>
</gene>
<evidence type="ECO:0000313" key="1">
    <source>
        <dbReference type="EMBL" id="KAG8535927.1"/>
    </source>
</evidence>
<evidence type="ECO:0000313" key="2">
    <source>
        <dbReference type="Proteomes" id="UP000824782"/>
    </source>
</evidence>
<sequence length="141" mass="15323">MHLMYNPAWAVGCCRCYTYETTHYGVSSLVDLLSPCLLVQPQPFISATTITQRHGHGEWAWLPVAPPTVTRLQRNSIRSGRGCVPLLHCSGSHTEQVTCASTITPQQRLCGGRAVRTAGHSTTAATQLLSLPSHREKSVGV</sequence>
<dbReference type="AlphaFoldDB" id="A0AAV6YFT0"/>
<accession>A0AAV6YFT0</accession>
<proteinExistence type="predicted"/>
<name>A0AAV6YFT0_ENGPU</name>
<dbReference type="Proteomes" id="UP000824782">
    <property type="component" value="Unassembled WGS sequence"/>
</dbReference>
<dbReference type="EMBL" id="WNYA01053850">
    <property type="protein sequence ID" value="KAG8535927.1"/>
    <property type="molecule type" value="Genomic_DNA"/>
</dbReference>